<dbReference type="AlphaFoldDB" id="A0A135YQ93"/>
<dbReference type="Gene3D" id="3.40.630.30">
    <property type="match status" value="2"/>
</dbReference>
<reference evidence="2 3" key="1">
    <citation type="submission" date="2016-02" db="EMBL/GenBank/DDBJ databases">
        <authorList>
            <person name="Wen L."/>
            <person name="He K."/>
            <person name="Yang H."/>
        </authorList>
    </citation>
    <scope>NUCLEOTIDE SEQUENCE [LARGE SCALE GENOMIC DNA]</scope>
    <source>
        <strain evidence="2 3">MJR8628A</strain>
    </source>
</reference>
<dbReference type="InterPro" id="IPR016181">
    <property type="entry name" value="Acyl_CoA_acyltransferase"/>
</dbReference>
<dbReference type="STRING" id="1261.HMPREF3195_01298"/>
<dbReference type="GO" id="GO:0034069">
    <property type="term" value="F:aminoglycoside N-acetyltransferase activity"/>
    <property type="evidence" value="ECO:0007669"/>
    <property type="project" value="TreeGrafter"/>
</dbReference>
<sequence length="388" mass="45140">MQIRMARRDEIDSLKNIWTYCFEDSQAYVDFYFDKKCDPTKVVVLEKDSEIISSIHLNQHRIRLGTSDFDTSYVVGVSTLPEARGLGKMGQLMEYSLAAMRSFGQSVSILMPIDFRLYTKFGYTNAYDMKKVELDIFSLRKFKLQDEFSRATSDQASQLKSIYDGFCSQQNAYAIRNEDYFRDLVEEMDIDGGHIYIAYRGLTPVAYIVYSIDSGVFTVRELYYRDRQAYESVLKFIFNHNTQAKKVVIYLAMSDPIMSMLDNPKDAICEIKNFMMARIIDFESLIERLAIKSDSQEKFYLRVEDDYLDNNRGVFEIYTEDANVRVRRLNDDASYDLSLDISHLSSLIFSYRSIREVAFLSGKDVETLNSLKKILNLAVENNHINEYV</sequence>
<dbReference type="Gene3D" id="3.30.1050.10">
    <property type="entry name" value="SCP2 sterol-binding domain"/>
    <property type="match status" value="1"/>
</dbReference>
<dbReference type="InterPro" id="IPR036527">
    <property type="entry name" value="SCP2_sterol-bd_dom_sf"/>
</dbReference>
<dbReference type="Pfam" id="PF13527">
    <property type="entry name" value="Acetyltransf_9"/>
    <property type="match status" value="1"/>
</dbReference>
<comment type="caution">
    <text evidence="2">The sequence shown here is derived from an EMBL/GenBank/DDBJ whole genome shotgun (WGS) entry which is preliminary data.</text>
</comment>
<evidence type="ECO:0000259" key="1">
    <source>
        <dbReference type="PROSITE" id="PS51186"/>
    </source>
</evidence>
<accession>A0A135YQ93</accession>
<dbReference type="CDD" id="cd04301">
    <property type="entry name" value="NAT_SF"/>
    <property type="match status" value="1"/>
</dbReference>
<proteinExistence type="predicted"/>
<keyword evidence="2" id="KW-0808">Transferase</keyword>
<feature type="domain" description="N-acetyltransferase" evidence="1">
    <location>
        <begin position="1"/>
        <end position="146"/>
    </location>
</feature>
<dbReference type="InterPro" id="IPR000182">
    <property type="entry name" value="GNAT_dom"/>
</dbReference>
<dbReference type="PANTHER" id="PTHR37817">
    <property type="entry name" value="N-ACETYLTRANSFERASE EIS"/>
    <property type="match status" value="1"/>
</dbReference>
<dbReference type="SUPFAM" id="SSF55729">
    <property type="entry name" value="Acyl-CoA N-acyltransferases (Nat)"/>
    <property type="match status" value="1"/>
</dbReference>
<name>A0A135YQ93_9FIRM</name>
<organism evidence="2 3">
    <name type="scientific">Peptostreptococcus anaerobius</name>
    <dbReference type="NCBI Taxonomy" id="1261"/>
    <lineage>
        <taxon>Bacteria</taxon>
        <taxon>Bacillati</taxon>
        <taxon>Bacillota</taxon>
        <taxon>Clostridia</taxon>
        <taxon>Peptostreptococcales</taxon>
        <taxon>Peptostreptococcaceae</taxon>
        <taxon>Peptostreptococcus</taxon>
    </lineage>
</organism>
<dbReference type="PATRIC" id="fig|1261.5.peg.1302"/>
<evidence type="ECO:0000313" key="2">
    <source>
        <dbReference type="EMBL" id="KXI11589.1"/>
    </source>
</evidence>
<dbReference type="RefSeq" id="WP_061101880.1">
    <property type="nucleotide sequence ID" value="NZ_JADMXM010000014.1"/>
</dbReference>
<dbReference type="eggNOG" id="COG4552">
    <property type="taxonomic scope" value="Bacteria"/>
</dbReference>
<dbReference type="Pfam" id="PF17668">
    <property type="entry name" value="Acetyltransf_17"/>
    <property type="match status" value="1"/>
</dbReference>
<dbReference type="Proteomes" id="UP000070326">
    <property type="component" value="Unassembled WGS sequence"/>
</dbReference>
<evidence type="ECO:0000313" key="3">
    <source>
        <dbReference type="Proteomes" id="UP000070326"/>
    </source>
</evidence>
<dbReference type="SUPFAM" id="SSF55718">
    <property type="entry name" value="SCP-like"/>
    <property type="match status" value="1"/>
</dbReference>
<dbReference type="InterPro" id="IPR025559">
    <property type="entry name" value="Eis_dom"/>
</dbReference>
<dbReference type="EMBL" id="LSQZ01000068">
    <property type="protein sequence ID" value="KXI11589.1"/>
    <property type="molecule type" value="Genomic_DNA"/>
</dbReference>
<gene>
    <name evidence="2" type="ORF">HMPREF3195_01298</name>
</gene>
<dbReference type="InterPro" id="IPR041380">
    <property type="entry name" value="Acetyltransf_17"/>
</dbReference>
<protein>
    <submittedName>
        <fullName evidence="2">Acetyltransferase, GNAT family</fullName>
    </submittedName>
</protein>
<dbReference type="Pfam" id="PF13530">
    <property type="entry name" value="SCP2_2"/>
    <property type="match status" value="1"/>
</dbReference>
<dbReference type="PANTHER" id="PTHR37817:SF1">
    <property type="entry name" value="N-ACETYLTRANSFERASE EIS"/>
    <property type="match status" value="1"/>
</dbReference>
<dbReference type="InterPro" id="IPR051554">
    <property type="entry name" value="Acetyltransferase_Eis"/>
</dbReference>
<dbReference type="GO" id="GO:0030649">
    <property type="term" value="P:aminoglycoside antibiotic catabolic process"/>
    <property type="evidence" value="ECO:0007669"/>
    <property type="project" value="TreeGrafter"/>
</dbReference>
<dbReference type="PROSITE" id="PS51186">
    <property type="entry name" value="GNAT"/>
    <property type="match status" value="1"/>
</dbReference>